<organism evidence="2 3">
    <name type="scientific">Leclercia tamurae</name>
    <dbReference type="NCBI Taxonomy" id="2926467"/>
    <lineage>
        <taxon>Bacteria</taxon>
        <taxon>Pseudomonadati</taxon>
        <taxon>Pseudomonadota</taxon>
        <taxon>Gammaproteobacteria</taxon>
        <taxon>Enterobacterales</taxon>
        <taxon>Enterobacteriaceae</taxon>
        <taxon>Leclercia</taxon>
    </lineage>
</organism>
<keyword evidence="3" id="KW-1185">Reference proteome</keyword>
<feature type="transmembrane region" description="Helical" evidence="1">
    <location>
        <begin position="35"/>
        <end position="54"/>
    </location>
</feature>
<feature type="transmembrane region" description="Helical" evidence="1">
    <location>
        <begin position="169"/>
        <end position="186"/>
    </location>
</feature>
<feature type="transmembrane region" description="Helical" evidence="1">
    <location>
        <begin position="334"/>
        <end position="362"/>
    </location>
</feature>
<keyword evidence="1" id="KW-1133">Transmembrane helix</keyword>
<proteinExistence type="predicted"/>
<gene>
    <name evidence="2" type="ORF">M8318_17380</name>
</gene>
<evidence type="ECO:0000313" key="3">
    <source>
        <dbReference type="Proteomes" id="UP001062027"/>
    </source>
</evidence>
<reference evidence="2" key="1">
    <citation type="submission" date="2022-05" db="EMBL/GenBank/DDBJ databases">
        <title>Description of a novel species of Leclercia; Leclercia tamurae and the Proposal for a Novel Genus Silvania gen. nov. Containing Two Novel Species Silvania hatchlandensis sp. nov. and Silvania confinis sp. nov. Isolated from the Rhizosphere of Oak.</title>
        <authorList>
            <person name="Maddock D.W."/>
            <person name="Brady C.L."/>
            <person name="Denman S."/>
            <person name="Arnold D."/>
        </authorList>
    </citation>
    <scope>NUCLEOTIDE SEQUENCE</scope>
    <source>
        <strain evidence="2">H6S3</strain>
    </source>
</reference>
<feature type="transmembrane region" description="Helical" evidence="1">
    <location>
        <begin position="92"/>
        <end position="111"/>
    </location>
</feature>
<feature type="transmembrane region" description="Helical" evidence="1">
    <location>
        <begin position="193"/>
        <end position="218"/>
    </location>
</feature>
<keyword evidence="1" id="KW-0472">Membrane</keyword>
<comment type="caution">
    <text evidence="2">The sequence shown here is derived from an EMBL/GenBank/DDBJ whole genome shotgun (WGS) entry which is preliminary data.</text>
</comment>
<feature type="transmembrane region" description="Helical" evidence="1">
    <location>
        <begin position="230"/>
        <end position="252"/>
    </location>
</feature>
<feature type="transmembrane region" description="Helical" evidence="1">
    <location>
        <begin position="297"/>
        <end position="322"/>
    </location>
</feature>
<protein>
    <submittedName>
        <fullName evidence="2">Oligosaccharide repeat unit polymerase</fullName>
    </submittedName>
</protein>
<evidence type="ECO:0000256" key="1">
    <source>
        <dbReference type="SAM" id="Phobius"/>
    </source>
</evidence>
<feature type="transmembrane region" description="Helical" evidence="1">
    <location>
        <begin position="264"/>
        <end position="285"/>
    </location>
</feature>
<name>A0ABT2REU6_9ENTR</name>
<evidence type="ECO:0000313" key="2">
    <source>
        <dbReference type="EMBL" id="MCU6679426.1"/>
    </source>
</evidence>
<feature type="transmembrane region" description="Helical" evidence="1">
    <location>
        <begin position="123"/>
        <end position="149"/>
    </location>
</feature>
<feature type="transmembrane region" description="Helical" evidence="1">
    <location>
        <begin position="61"/>
        <end position="80"/>
    </location>
</feature>
<dbReference type="Proteomes" id="UP001062027">
    <property type="component" value="Unassembled WGS sequence"/>
</dbReference>
<dbReference type="EMBL" id="JAMHKS010000076">
    <property type="protein sequence ID" value="MCU6679426.1"/>
    <property type="molecule type" value="Genomic_DNA"/>
</dbReference>
<dbReference type="RefSeq" id="WP_262663701.1">
    <property type="nucleotide sequence ID" value="NZ_JAMHKS010000076.1"/>
</dbReference>
<accession>A0ABT2REU6</accession>
<keyword evidence="1" id="KW-0812">Transmembrane</keyword>
<sequence length="369" mass="40671">MNKINRIFILLLTIEIVFGGGGRLLDPLGIPPFRYVFFGLALVLFALNAITFNARANSKTLLTLFSILALPIYGCLAGAINGNELGEMAFDFQPYIYMLILFYLCTLNETLTEYSLATFIKVVKVFSVIASTVYILYIIMLKGGLINWISIYNTLSLTSEFFFRPSGAFFSKSFFFLGIGAIFFFIEKRYVFFALTVVALFLTETRGVFLFSGIAMMLASFRINGALKNLIYIGLAVTAGFALMVIVGGRAGDSDSVRLQDYTFVINSMEGLVSIFGHGFGAQILDRGRIEVVPLELFYKTGALGLILSALPVLILSIGTILKSYTTRKLQIVCALIFSAGVSITNPFLYTPMGIFVIAMAINSNKKSY</sequence>